<reference evidence="2 3" key="1">
    <citation type="submission" date="2024-10" db="EMBL/GenBank/DDBJ databases">
        <title>Updated reference genomes for cyclostephanoid diatoms.</title>
        <authorList>
            <person name="Roberts W.R."/>
            <person name="Alverson A.J."/>
        </authorList>
    </citation>
    <scope>NUCLEOTIDE SEQUENCE [LARGE SCALE GENOMIC DNA]</scope>
    <source>
        <strain evidence="2 3">AJA276-08</strain>
    </source>
</reference>
<evidence type="ECO:0000256" key="1">
    <source>
        <dbReference type="SAM" id="MobiDB-lite"/>
    </source>
</evidence>
<feature type="region of interest" description="Disordered" evidence="1">
    <location>
        <begin position="1"/>
        <end position="68"/>
    </location>
</feature>
<keyword evidence="3" id="KW-1185">Reference proteome</keyword>
<evidence type="ECO:0000313" key="3">
    <source>
        <dbReference type="Proteomes" id="UP001530315"/>
    </source>
</evidence>
<feature type="compositionally biased region" description="Low complexity" evidence="1">
    <location>
        <begin position="10"/>
        <end position="32"/>
    </location>
</feature>
<organism evidence="2 3">
    <name type="scientific">Stephanodiscus triporus</name>
    <dbReference type="NCBI Taxonomy" id="2934178"/>
    <lineage>
        <taxon>Eukaryota</taxon>
        <taxon>Sar</taxon>
        <taxon>Stramenopiles</taxon>
        <taxon>Ochrophyta</taxon>
        <taxon>Bacillariophyta</taxon>
        <taxon>Coscinodiscophyceae</taxon>
        <taxon>Thalassiosirophycidae</taxon>
        <taxon>Stephanodiscales</taxon>
        <taxon>Stephanodiscaceae</taxon>
        <taxon>Stephanodiscus</taxon>
    </lineage>
</organism>
<feature type="compositionally biased region" description="Low complexity" evidence="1">
    <location>
        <begin position="39"/>
        <end position="62"/>
    </location>
</feature>
<dbReference type="AlphaFoldDB" id="A0ABD3PB37"/>
<protein>
    <submittedName>
        <fullName evidence="2">Uncharacterized protein</fullName>
    </submittedName>
</protein>
<gene>
    <name evidence="2" type="ORF">ACHAW5_005837</name>
</gene>
<accession>A0ABD3PB37</accession>
<dbReference type="EMBL" id="JALLAZ020000898">
    <property type="protein sequence ID" value="KAL3785172.1"/>
    <property type="molecule type" value="Genomic_DNA"/>
</dbReference>
<proteinExistence type="predicted"/>
<dbReference type="Proteomes" id="UP001530315">
    <property type="component" value="Unassembled WGS sequence"/>
</dbReference>
<name>A0ABD3PB37_9STRA</name>
<evidence type="ECO:0000313" key="2">
    <source>
        <dbReference type="EMBL" id="KAL3785172.1"/>
    </source>
</evidence>
<comment type="caution">
    <text evidence="2">The sequence shown here is derived from an EMBL/GenBank/DDBJ whole genome shotgun (WGS) entry which is preliminary data.</text>
</comment>
<sequence>MSARTSSRILSTFLRRSRPSSSPSPFSSSSTSRIRRRLTTTTSKRTTPSPLPSSSPVTPQPSKRAMSSLMRNQNARMTLRDAVSCEVSSLRYALMITSGEDEEGTLLRGWDAGVAVDDEDGTIVPSIGLAVVIETLQALAEGVQEALMSSEAVPSPAASERPSFALAHASRSAGSVMLRSGMMTGTRRKLRNHVETGTSLWLKRLVSSMPVEMIDEAQLLDSPSSLVPK</sequence>